<dbReference type="InterPro" id="IPR036612">
    <property type="entry name" value="KH_dom_type_1_sf"/>
</dbReference>
<comment type="caution">
    <text evidence="5">The sequence shown here is derived from an EMBL/GenBank/DDBJ whole genome shotgun (WGS) entry which is preliminary data.</text>
</comment>
<gene>
    <name evidence="5" type="ORF">BB559_003208</name>
</gene>
<keyword evidence="6" id="KW-1185">Reference proteome</keyword>
<evidence type="ECO:0000256" key="1">
    <source>
        <dbReference type="ARBA" id="ARBA00022737"/>
    </source>
</evidence>
<dbReference type="Pfam" id="PF00013">
    <property type="entry name" value="KH_1"/>
    <property type="match status" value="3"/>
</dbReference>
<feature type="compositionally biased region" description="Basic and acidic residues" evidence="3">
    <location>
        <begin position="91"/>
        <end position="109"/>
    </location>
</feature>
<feature type="compositionally biased region" description="Low complexity" evidence="3">
    <location>
        <begin position="476"/>
        <end position="500"/>
    </location>
</feature>
<dbReference type="STRING" id="61424.A0A2T9YMS0"/>
<dbReference type="OrthoDB" id="5204190at2759"/>
<feature type="compositionally biased region" description="Polar residues" evidence="3">
    <location>
        <begin position="324"/>
        <end position="333"/>
    </location>
</feature>
<feature type="domain" description="K Homology" evidence="4">
    <location>
        <begin position="335"/>
        <end position="406"/>
    </location>
</feature>
<feature type="region of interest" description="Disordered" evidence="3">
    <location>
        <begin position="290"/>
        <end position="333"/>
    </location>
</feature>
<feature type="compositionally biased region" description="Low complexity" evidence="3">
    <location>
        <begin position="446"/>
        <end position="465"/>
    </location>
</feature>
<dbReference type="EMBL" id="MBFT01000313">
    <property type="protein sequence ID" value="PVU93632.1"/>
    <property type="molecule type" value="Genomic_DNA"/>
</dbReference>
<dbReference type="SMART" id="SM00322">
    <property type="entry name" value="KH"/>
    <property type="match status" value="3"/>
</dbReference>
<feature type="compositionally biased region" description="Low complexity" evidence="3">
    <location>
        <begin position="553"/>
        <end position="566"/>
    </location>
</feature>
<feature type="compositionally biased region" description="Polar residues" evidence="3">
    <location>
        <begin position="516"/>
        <end position="530"/>
    </location>
</feature>
<feature type="region of interest" description="Disordered" evidence="3">
    <location>
        <begin position="650"/>
        <end position="711"/>
    </location>
</feature>
<feature type="compositionally biased region" description="Low complexity" evidence="3">
    <location>
        <begin position="63"/>
        <end position="90"/>
    </location>
</feature>
<feature type="compositionally biased region" description="Polar residues" evidence="3">
    <location>
        <begin position="43"/>
        <end position="55"/>
    </location>
</feature>
<feature type="compositionally biased region" description="Gly residues" evidence="3">
    <location>
        <begin position="427"/>
        <end position="445"/>
    </location>
</feature>
<feature type="compositionally biased region" description="Basic and acidic residues" evidence="3">
    <location>
        <begin position="673"/>
        <end position="696"/>
    </location>
</feature>
<evidence type="ECO:0000313" key="6">
    <source>
        <dbReference type="Proteomes" id="UP000245699"/>
    </source>
</evidence>
<evidence type="ECO:0000256" key="2">
    <source>
        <dbReference type="PROSITE-ProRule" id="PRU00117"/>
    </source>
</evidence>
<feature type="region of interest" description="Disordered" evidence="3">
    <location>
        <begin position="553"/>
        <end position="608"/>
    </location>
</feature>
<feature type="compositionally biased region" description="Low complexity" evidence="3">
    <location>
        <begin position="581"/>
        <end position="605"/>
    </location>
</feature>
<organism evidence="5 6">
    <name type="scientific">Furculomyces boomerangus</name>
    <dbReference type="NCBI Taxonomy" id="61424"/>
    <lineage>
        <taxon>Eukaryota</taxon>
        <taxon>Fungi</taxon>
        <taxon>Fungi incertae sedis</taxon>
        <taxon>Zoopagomycota</taxon>
        <taxon>Kickxellomycotina</taxon>
        <taxon>Harpellomycetes</taxon>
        <taxon>Harpellales</taxon>
        <taxon>Harpellaceae</taxon>
        <taxon>Furculomyces</taxon>
    </lineage>
</organism>
<evidence type="ECO:0000313" key="5">
    <source>
        <dbReference type="EMBL" id="PVU93632.1"/>
    </source>
</evidence>
<dbReference type="AlphaFoldDB" id="A0A2T9YMS0"/>
<name>A0A2T9YMS0_9FUNG</name>
<sequence>MSGQSYNSVPPPDSLIPTTTTSVNVIDAVAKAREIAARFNPQKPINASDLNQIQASRKRAFDESNNNQESSLSNPTQSPPSNSNPTYPKSSEYERDSKRHETTSIKDHQNYGMNPQRAAQMYGASSQQSSYYDSPSETLDVMIPSKIVGLFIGKQAENLKSLQSAHGATIKVDQNIVEGETERKVTIIGSYDAVNKTKASILNFVQSTRKVEDFSTADGISEIMHIPNTKVGNLIGKGGETIRSLQSRSGARIQVASDHEVDLVNQTRQVTIVGTPETIQQAKAMIDDAINDNSSMGRGPDQRAGSYQSPQFDSTGGQYRAPSFQGSTTSGNNPNIITETQEIPANVVGLLIGKGGETIKQMQSQANCRIYFNQDLNPENNTKTIIMSGPPHAVQLARTIINDRLSQSQSMLAANESRGMRGTSQRGRGGYTAGRGGYQGAGYTQGGQQQMGYEQQSSGYSGSAYPKQPMYGGTPSAGAQGYQQQQSGYGTYPQQPGYSQAYGYQGQTAGYDPNQMAPQSQQYGSAPADGQQSTEAAWAAYYAQMGYPNYQGYPGGSQQPSQNQSYTVPTQGSENAPATETTQAATSGDSTAATSGATGEQSAAGDSTAQIQWTNSQYASYYAQYAATYPEYAPYAEYYGQLAASDPNGYPPAASAAGDTATATDPTQAVNGVKDETESQKQEDHSEAKDSSKDIEDSSASNEQAVKATPE</sequence>
<dbReference type="InterPro" id="IPR004087">
    <property type="entry name" value="KH_dom"/>
</dbReference>
<evidence type="ECO:0000256" key="3">
    <source>
        <dbReference type="SAM" id="MobiDB-lite"/>
    </source>
</evidence>
<accession>A0A2T9YMS0</accession>
<dbReference type="Gene3D" id="3.30.1370.10">
    <property type="entry name" value="K Homology domain, type 1"/>
    <property type="match status" value="3"/>
</dbReference>
<proteinExistence type="predicted"/>
<dbReference type="PROSITE" id="PS50084">
    <property type="entry name" value="KH_TYPE_1"/>
    <property type="match status" value="3"/>
</dbReference>
<feature type="domain" description="K Homology" evidence="4">
    <location>
        <begin position="218"/>
        <end position="291"/>
    </location>
</feature>
<dbReference type="GO" id="GO:0003723">
    <property type="term" value="F:RNA binding"/>
    <property type="evidence" value="ECO:0007669"/>
    <property type="project" value="UniProtKB-UniRule"/>
</dbReference>
<reference evidence="5 6" key="1">
    <citation type="journal article" date="2018" name="MBio">
        <title>Comparative Genomics Reveals the Core Gene Toolbox for the Fungus-Insect Symbiosis.</title>
        <authorList>
            <person name="Wang Y."/>
            <person name="Stata M."/>
            <person name="Wang W."/>
            <person name="Stajich J.E."/>
            <person name="White M.M."/>
            <person name="Moncalvo J.M."/>
        </authorList>
    </citation>
    <scope>NUCLEOTIDE SEQUENCE [LARGE SCALE GENOMIC DNA]</scope>
    <source>
        <strain evidence="5 6">AUS-77-4</strain>
    </source>
</reference>
<feature type="compositionally biased region" description="Polar residues" evidence="3">
    <location>
        <begin position="567"/>
        <end position="580"/>
    </location>
</feature>
<dbReference type="SUPFAM" id="SSF54791">
    <property type="entry name" value="Eukaryotic type KH-domain (KH-domain type I)"/>
    <property type="match status" value="3"/>
</dbReference>
<dbReference type="InterPro" id="IPR004088">
    <property type="entry name" value="KH_dom_type_1"/>
</dbReference>
<feature type="domain" description="K Homology" evidence="4">
    <location>
        <begin position="135"/>
        <end position="206"/>
    </location>
</feature>
<protein>
    <recommendedName>
        <fullName evidence="4">K Homology domain-containing protein</fullName>
    </recommendedName>
</protein>
<feature type="region of interest" description="Disordered" evidence="3">
    <location>
        <begin position="412"/>
        <end position="530"/>
    </location>
</feature>
<dbReference type="Proteomes" id="UP000245699">
    <property type="component" value="Unassembled WGS sequence"/>
</dbReference>
<feature type="region of interest" description="Disordered" evidence="3">
    <location>
        <begin position="39"/>
        <end position="113"/>
    </location>
</feature>
<feature type="compositionally biased region" description="Low complexity" evidence="3">
    <location>
        <begin position="651"/>
        <end position="669"/>
    </location>
</feature>
<dbReference type="CDD" id="cd00105">
    <property type="entry name" value="KH-I"/>
    <property type="match status" value="2"/>
</dbReference>
<evidence type="ECO:0000259" key="4">
    <source>
        <dbReference type="SMART" id="SM00322"/>
    </source>
</evidence>
<keyword evidence="2" id="KW-0694">RNA-binding</keyword>
<dbReference type="PANTHER" id="PTHR10288">
    <property type="entry name" value="KH DOMAIN CONTAINING RNA BINDING PROTEIN"/>
    <property type="match status" value="1"/>
</dbReference>
<keyword evidence="1" id="KW-0677">Repeat</keyword>
<feature type="compositionally biased region" description="Polar residues" evidence="3">
    <location>
        <begin position="305"/>
        <end position="317"/>
    </location>
</feature>